<dbReference type="RefSeq" id="WP_245999956.1">
    <property type="nucleotide sequence ID" value="NZ_JARRRY010000016.1"/>
</dbReference>
<dbReference type="PANTHER" id="PTHR39160:SF4">
    <property type="entry name" value="RESUSCITATION-PROMOTING FACTOR RPFB"/>
    <property type="match status" value="1"/>
</dbReference>
<name>A0ABT6H6Z6_9BACI</name>
<keyword evidence="1" id="KW-0732">Signal</keyword>
<proteinExistence type="predicted"/>
<dbReference type="Gene3D" id="2.20.230.10">
    <property type="entry name" value="Resuscitation-promoting factor rpfb"/>
    <property type="match status" value="1"/>
</dbReference>
<dbReference type="InterPro" id="IPR011098">
    <property type="entry name" value="G5_dom"/>
</dbReference>
<reference evidence="3 4" key="1">
    <citation type="submission" date="2023-04" db="EMBL/GenBank/DDBJ databases">
        <title>Ectobacillus antri isolated from activated sludge.</title>
        <authorList>
            <person name="Yan P."/>
            <person name="Liu X."/>
        </authorList>
    </citation>
    <scope>NUCLEOTIDE SEQUENCE [LARGE SCALE GENOMIC DNA]</scope>
    <source>
        <strain evidence="3 4">C18H</strain>
    </source>
</reference>
<dbReference type="InterPro" id="IPR007137">
    <property type="entry name" value="DUF348"/>
</dbReference>
<dbReference type="PROSITE" id="PS51109">
    <property type="entry name" value="G5"/>
    <property type="match status" value="1"/>
</dbReference>
<organism evidence="3 4">
    <name type="scientific">Ectobacillus antri</name>
    <dbReference type="NCBI Taxonomy" id="2486280"/>
    <lineage>
        <taxon>Bacteria</taxon>
        <taxon>Bacillati</taxon>
        <taxon>Bacillota</taxon>
        <taxon>Bacilli</taxon>
        <taxon>Bacillales</taxon>
        <taxon>Bacillaceae</taxon>
        <taxon>Ectobacillus</taxon>
    </lineage>
</organism>
<dbReference type="Pfam" id="PF03990">
    <property type="entry name" value="DUF348"/>
    <property type="match status" value="3"/>
</dbReference>
<dbReference type="Proteomes" id="UP001218246">
    <property type="component" value="Unassembled WGS sequence"/>
</dbReference>
<dbReference type="InterPro" id="IPR010611">
    <property type="entry name" value="3D_dom"/>
</dbReference>
<accession>A0ABT6H6Z6</accession>
<dbReference type="SMART" id="SM01208">
    <property type="entry name" value="G5"/>
    <property type="match status" value="1"/>
</dbReference>
<evidence type="ECO:0000313" key="3">
    <source>
        <dbReference type="EMBL" id="MDG5755023.1"/>
    </source>
</evidence>
<dbReference type="Pfam" id="PF06725">
    <property type="entry name" value="3D"/>
    <property type="match status" value="1"/>
</dbReference>
<dbReference type="InterPro" id="IPR059180">
    <property type="entry name" value="3D_YorM"/>
</dbReference>
<keyword evidence="4" id="KW-1185">Reference proteome</keyword>
<dbReference type="InterPro" id="IPR051933">
    <property type="entry name" value="Resuscitation_pf_RpfB"/>
</dbReference>
<dbReference type="Gene3D" id="2.40.40.10">
    <property type="entry name" value="RlpA-like domain"/>
    <property type="match status" value="1"/>
</dbReference>
<sequence length="398" mass="43250">MNTKNLLLKLRTSKKLAVKLTSALVISSSVGTAAYAGTKDNVTVDVEGKKEAFRTHADTVGELLKEKGITISKYDHVTPSASAKVTDNMSIVVEKAEAFTLVVNGKKRELKSPATTVKELLKNEGIELGEHDKVTPSLDTPLKENDTVTVRYAFALTLNIGGEEKQIWSTSDTVADLLDEQQVKLNETDRVEPSRDQTITPNMHIKVTHVEKVSDVVEEVVPFAIVKQKDSSLAVGTEKVLQEGEEGKVQKTFEVIKENGVEVSRAIRNQVTLKESKDKIIAVGTMQTAAAEPSRGSDGGVVADEYYVEATAYSPYCRGCQGTSAGGYNYKANPNMKLIAVDPRIIPLGTKVWVEGYGYAIAGDTGGAIKGRKIDVLMPTEAQASAWGRKRVKIRILR</sequence>
<dbReference type="InterPro" id="IPR036908">
    <property type="entry name" value="RlpA-like_sf"/>
</dbReference>
<dbReference type="Pfam" id="PF07501">
    <property type="entry name" value="G5"/>
    <property type="match status" value="1"/>
</dbReference>
<protein>
    <submittedName>
        <fullName evidence="3">Ubiquitin-like domain-containing protein</fullName>
    </submittedName>
</protein>
<evidence type="ECO:0000259" key="2">
    <source>
        <dbReference type="PROSITE" id="PS51109"/>
    </source>
</evidence>
<evidence type="ECO:0000256" key="1">
    <source>
        <dbReference type="ARBA" id="ARBA00022729"/>
    </source>
</evidence>
<dbReference type="SUPFAM" id="SSF50685">
    <property type="entry name" value="Barwin-like endoglucanases"/>
    <property type="match status" value="1"/>
</dbReference>
<comment type="caution">
    <text evidence="3">The sequence shown here is derived from an EMBL/GenBank/DDBJ whole genome shotgun (WGS) entry which is preliminary data.</text>
</comment>
<dbReference type="EMBL" id="JARULN010000017">
    <property type="protein sequence ID" value="MDG5755023.1"/>
    <property type="molecule type" value="Genomic_DNA"/>
</dbReference>
<gene>
    <name evidence="3" type="ORF">P6P90_13815</name>
</gene>
<evidence type="ECO:0000313" key="4">
    <source>
        <dbReference type="Proteomes" id="UP001218246"/>
    </source>
</evidence>
<feature type="domain" description="G5" evidence="2">
    <location>
        <begin position="207"/>
        <end position="287"/>
    </location>
</feature>
<dbReference type="CDD" id="cd14667">
    <property type="entry name" value="3D_containing_proteins"/>
    <property type="match status" value="1"/>
</dbReference>
<dbReference type="PANTHER" id="PTHR39160">
    <property type="entry name" value="CELL WALL-BINDING PROTEIN YOCH"/>
    <property type="match status" value="1"/>
</dbReference>